<evidence type="ECO:0000259" key="11">
    <source>
        <dbReference type="Pfam" id="PF12341"/>
    </source>
</evidence>
<dbReference type="GO" id="GO:0046872">
    <property type="term" value="F:metal ion binding"/>
    <property type="evidence" value="ECO:0007669"/>
    <property type="project" value="UniProtKB-KW"/>
</dbReference>
<organism evidence="15 16">
    <name type="scientific">Penicillium diatomitis</name>
    <dbReference type="NCBI Taxonomy" id="2819901"/>
    <lineage>
        <taxon>Eukaryota</taxon>
        <taxon>Fungi</taxon>
        <taxon>Dikarya</taxon>
        <taxon>Ascomycota</taxon>
        <taxon>Pezizomycotina</taxon>
        <taxon>Eurotiomycetes</taxon>
        <taxon>Eurotiomycetidae</taxon>
        <taxon>Eurotiales</taxon>
        <taxon>Aspergillaceae</taxon>
        <taxon>Penicillium</taxon>
    </lineage>
</organism>
<dbReference type="PANTHER" id="PTHR43183">
    <property type="entry name" value="HYPOTHETICAL DIHYDROXYACID DEHYDRATASE (EUROFUNG)-RELATED"/>
    <property type="match status" value="1"/>
</dbReference>
<evidence type="ECO:0000259" key="10">
    <source>
        <dbReference type="Pfam" id="PF00920"/>
    </source>
</evidence>
<name>A0A9X0BNQ7_9EURO</name>
<sequence>MANYEQEQPPELGNGDYDLTQPIASTSGLRQGLTSYGDAHFSLFLRKVFIKALGYSEDALSRPIVGIINTFSGFNPCHANVPQLIEAAKRGVHLNGGLAVEFPTISVHESFSHPTSMFLRNLMSMDTEEMIKAQPLDACIMIGGCDKTVPAQLMGGISANKPVLPLITGPMLPGSHRGQRLGACTDCRNNWAAFRAGDIDVEEIAEINEELAPTIGTCGVMGTASTMACITAALGMMPLKGASAPAMSSTRLRLAEETGANAVAVAKVQRKPQELLSKVSFLNAITVLQAIGGSTNAVVHLLAIANRHPTVQGTITLQTIEEIGKRTPLLVDLKPSGDNYMNDFHYAGGMLALLLVLRPLLHLSARTISGETLGEILDAASSKRVYRDSRIIRSLSEPLYPSSSLAVLHGNLAPNGAVIKASASKYRHLLSHTGPAVVFENSADLARRVDDPGLPVTKDSVLVLKGIGPIGNPGMPEAGMIPIPRKLAAAGVKDMLRLSDGRMSGTAGGTIILHISPEAALAESPFGIVQTGDMITCDLDGRRLHLEISDETLEARISQRRARLEGEDGPIRARQQTRGYRGGHYNMSFDPLRPRGRPAHTPGTTVLAYTPDGRRIITGGSNSAIRIYTVDQDDEPKTVDGSIDGHFAIGATNEVVLLGAEDGTVWSYDAASGKMGGLLVRCALPVRDIAVSHDGKWAAVASDELTVKIVKIEDMTQMKYLREQSKGTKHVSFDPNGRYATVSGTDGILYVYSMTEEEPESLRKLDGVIRRLEPDAEATAKAVWHPDGTAFAVAEATRDIAIYSVSEWKKEKIFSGGHTGDITALSWAPNGAMLASAGSDGQIVLWETKTQQVLQRYEFGNVLNIAWHPKKNSVSFTTSDGELFIYDNFVPKDHESQLKKTLQAAPIFPGPLTEISHNVSKTLAERSKVPPQRSARAASLDSLDDILGEDEDMQDFVEDDDGAGYADEQRGYYGKRPIDDEDDMGEPSNKRVYMGPSQPKTHSLLQPGSTPWAGNRRYLCLNLTGAVWTVDQETHHTVTVEFYDRELHRDFHFTDPYKYDKACLNENGTLFSNNPSDGSPATIFYRPHEIWTTRADWRTQLPRGEMIRALALSESYIVAVTTEDYVRVYTLFGTPVRVYRQKSQAVTCAAWRDYIMTVGNGSVGPDGRHTTLRYTVENVKRDEICQNEDVVALPTGAQLQSVFFSDTGDPCVYDSTGVLVVLQHWRTPGQARWVPLLDTKQLSRLAGGRKEESYWPVAVAQEKFHCIILKGGEKHPYFPRPLLSEFDFQIPLSSQTPKDTSEAEDAGNTDGSRFEETFVRGNVLLSLFRDLLSSTNATASQRAELARKELEIDKTLLQMLAIECREGEERGMKALELVTMMHDRNGKMMEAAAKVAQRYSRGVLEDKIRDLAERRVLGMGDDDELA</sequence>
<dbReference type="Pfam" id="PF00920">
    <property type="entry name" value="ILVD_EDD_N"/>
    <property type="match status" value="1"/>
</dbReference>
<evidence type="ECO:0000256" key="1">
    <source>
        <dbReference type="ARBA" id="ARBA00006486"/>
    </source>
</evidence>
<evidence type="ECO:0000259" key="12">
    <source>
        <dbReference type="Pfam" id="PF20946"/>
    </source>
</evidence>
<dbReference type="GeneID" id="81626987"/>
<reference evidence="15" key="1">
    <citation type="submission" date="2022-12" db="EMBL/GenBank/DDBJ databases">
        <authorList>
            <person name="Petersen C."/>
        </authorList>
    </citation>
    <scope>NUCLEOTIDE SEQUENCE</scope>
    <source>
        <strain evidence="15">IBT 30728</strain>
    </source>
</reference>
<feature type="domain" description="Dihydroxy-acid/6-phosphogluconate dehydratase C-terminal" evidence="14">
    <location>
        <begin position="391"/>
        <end position="562"/>
    </location>
</feature>
<dbReference type="Pfam" id="PF24877">
    <property type="entry name" value="ILV_EDD_C"/>
    <property type="match status" value="1"/>
</dbReference>
<dbReference type="NCBIfam" id="NF004784">
    <property type="entry name" value="PRK06131.1"/>
    <property type="match status" value="1"/>
</dbReference>
<feature type="region of interest" description="Disordered" evidence="9">
    <location>
        <begin position="582"/>
        <end position="607"/>
    </location>
</feature>
<feature type="domain" description="WDHD1 first WD40" evidence="13">
    <location>
        <begin position="597"/>
        <end position="883"/>
    </location>
</feature>
<feature type="domain" description="WDHD1/CFT4 second beta-propeller" evidence="11">
    <location>
        <begin position="1005"/>
        <end position="1292"/>
    </location>
</feature>
<dbReference type="Pfam" id="PF20946">
    <property type="entry name" value="Ctf4_C"/>
    <property type="match status" value="1"/>
</dbReference>
<dbReference type="EMBL" id="JAPWDQ010000010">
    <property type="protein sequence ID" value="KAJ5476993.1"/>
    <property type="molecule type" value="Genomic_DNA"/>
</dbReference>
<evidence type="ECO:0008006" key="17">
    <source>
        <dbReference type="Google" id="ProtNLM"/>
    </source>
</evidence>
<dbReference type="SMART" id="SM00320">
    <property type="entry name" value="WD40"/>
    <property type="match status" value="6"/>
</dbReference>
<dbReference type="InterPro" id="IPR052352">
    <property type="entry name" value="Sugar_Degrad_Dehydratases"/>
</dbReference>
<dbReference type="PANTHER" id="PTHR43183:SF1">
    <property type="entry name" value="HYPOTHETICAL DIHYDROXY-ACID DEHYDRATASE (EUROFUNG)-RELATED"/>
    <property type="match status" value="1"/>
</dbReference>
<dbReference type="Gene3D" id="2.130.10.10">
    <property type="entry name" value="YVTN repeat-like/Quinoprotein amine dehydrogenase"/>
    <property type="match status" value="2"/>
</dbReference>
<evidence type="ECO:0000259" key="14">
    <source>
        <dbReference type="Pfam" id="PF24877"/>
    </source>
</evidence>
<dbReference type="GO" id="GO:0051536">
    <property type="term" value="F:iron-sulfur cluster binding"/>
    <property type="evidence" value="ECO:0007669"/>
    <property type="project" value="UniProtKB-KW"/>
</dbReference>
<dbReference type="Proteomes" id="UP001148312">
    <property type="component" value="Unassembled WGS sequence"/>
</dbReference>
<comment type="similarity">
    <text evidence="1">Belongs to the IlvD/Edd family.</text>
</comment>
<feature type="domain" description="WDHD1/CFT4 helical bundle" evidence="12">
    <location>
        <begin position="1313"/>
        <end position="1416"/>
    </location>
</feature>
<keyword evidence="2 8" id="KW-0853">WD repeat</keyword>
<dbReference type="Pfam" id="PF12341">
    <property type="entry name" value="Mcl1_mid"/>
    <property type="match status" value="1"/>
</dbReference>
<dbReference type="Gene3D" id="3.50.30.80">
    <property type="entry name" value="IlvD/EDD C-terminal domain-like"/>
    <property type="match status" value="1"/>
</dbReference>
<dbReference type="SUPFAM" id="SSF143975">
    <property type="entry name" value="IlvD/EDD N-terminal domain-like"/>
    <property type="match status" value="1"/>
</dbReference>
<dbReference type="InterPro" id="IPR057646">
    <property type="entry name" value="WD40_WDHD1_1st"/>
</dbReference>
<dbReference type="InterPro" id="IPR056740">
    <property type="entry name" value="ILV_EDD_C"/>
</dbReference>
<evidence type="ECO:0000256" key="2">
    <source>
        <dbReference type="ARBA" id="ARBA00022574"/>
    </source>
</evidence>
<keyword evidence="3" id="KW-0479">Metal-binding</keyword>
<keyword evidence="7" id="KW-0456">Lyase</keyword>
<dbReference type="PROSITE" id="PS00886">
    <property type="entry name" value="ILVD_EDD_1"/>
    <property type="match status" value="1"/>
</dbReference>
<dbReference type="InterPro" id="IPR020558">
    <property type="entry name" value="DiOHA_6PGluconate_deHydtase_CS"/>
</dbReference>
<dbReference type="InterPro" id="IPR048591">
    <property type="entry name" value="WDHD1/CFT4_hel"/>
</dbReference>
<dbReference type="SUPFAM" id="SSF50978">
    <property type="entry name" value="WD40 repeat-like"/>
    <property type="match status" value="1"/>
</dbReference>
<evidence type="ECO:0000313" key="15">
    <source>
        <dbReference type="EMBL" id="KAJ5476993.1"/>
    </source>
</evidence>
<feature type="region of interest" description="Disordered" evidence="9">
    <location>
        <begin position="957"/>
        <end position="987"/>
    </location>
</feature>
<feature type="repeat" description="WD" evidence="8">
    <location>
        <begin position="815"/>
        <end position="856"/>
    </location>
</feature>
<proteinExistence type="inferred from homology"/>
<keyword evidence="16" id="KW-1185">Reference proteome</keyword>
<dbReference type="InterPro" id="IPR036322">
    <property type="entry name" value="WD40_repeat_dom_sf"/>
</dbReference>
<gene>
    <name evidence="15" type="ORF">N7539_007137</name>
</gene>
<evidence type="ECO:0000256" key="5">
    <source>
        <dbReference type="ARBA" id="ARBA00023004"/>
    </source>
</evidence>
<dbReference type="InterPro" id="IPR042096">
    <property type="entry name" value="Dihydro-acid_dehy_C"/>
</dbReference>
<keyword evidence="4" id="KW-0677">Repeat</keyword>
<dbReference type="SUPFAM" id="SSF52016">
    <property type="entry name" value="LeuD/IlvD-like"/>
    <property type="match status" value="1"/>
</dbReference>
<dbReference type="InterPro" id="IPR015943">
    <property type="entry name" value="WD40/YVTN_repeat-like_dom_sf"/>
</dbReference>
<reference evidence="15" key="2">
    <citation type="journal article" date="2023" name="IMA Fungus">
        <title>Comparative genomic study of the Penicillium genus elucidates a diverse pangenome and 15 lateral gene transfer events.</title>
        <authorList>
            <person name="Petersen C."/>
            <person name="Sorensen T."/>
            <person name="Nielsen M.R."/>
            <person name="Sondergaard T.E."/>
            <person name="Sorensen J.L."/>
            <person name="Fitzpatrick D.A."/>
            <person name="Frisvad J.C."/>
            <person name="Nielsen K.L."/>
        </authorList>
    </citation>
    <scope>NUCLEOTIDE SEQUENCE</scope>
    <source>
        <strain evidence="15">IBT 30728</strain>
    </source>
</reference>
<feature type="domain" description="Dihydroxy-acid/6-phosphogluconate dehydratase N-terminal" evidence="10">
    <location>
        <begin position="62"/>
        <end position="375"/>
    </location>
</feature>
<evidence type="ECO:0000313" key="16">
    <source>
        <dbReference type="Proteomes" id="UP001148312"/>
    </source>
</evidence>
<evidence type="ECO:0000256" key="3">
    <source>
        <dbReference type="ARBA" id="ARBA00022723"/>
    </source>
</evidence>
<keyword evidence="6" id="KW-0411">Iron-sulfur</keyword>
<comment type="caution">
    <text evidence="15">The sequence shown here is derived from an EMBL/GenBank/DDBJ whole genome shotgun (WGS) entry which is preliminary data.</text>
</comment>
<dbReference type="InterPro" id="IPR037237">
    <property type="entry name" value="IlvD/EDD_N"/>
</dbReference>
<dbReference type="PROSITE" id="PS00678">
    <property type="entry name" value="WD_REPEATS_1"/>
    <property type="match status" value="1"/>
</dbReference>
<dbReference type="PROSITE" id="PS50082">
    <property type="entry name" value="WD_REPEATS_2"/>
    <property type="match status" value="2"/>
</dbReference>
<dbReference type="GO" id="GO:0016836">
    <property type="term" value="F:hydro-lyase activity"/>
    <property type="evidence" value="ECO:0007669"/>
    <property type="project" value="UniProtKB-ARBA"/>
</dbReference>
<dbReference type="Pfam" id="PF24817">
    <property type="entry name" value="WD40_WDHD1_1st"/>
    <property type="match status" value="1"/>
</dbReference>
<evidence type="ECO:0000256" key="6">
    <source>
        <dbReference type="ARBA" id="ARBA00023014"/>
    </source>
</evidence>
<dbReference type="FunFam" id="2.130.10.10:FF:000790">
    <property type="entry name" value="Chromosome segregation protein (SepB)"/>
    <property type="match status" value="1"/>
</dbReference>
<dbReference type="InterPro" id="IPR001680">
    <property type="entry name" value="WD40_rpt"/>
</dbReference>
<dbReference type="InterPro" id="IPR019775">
    <property type="entry name" value="WD40_repeat_CS"/>
</dbReference>
<dbReference type="RefSeq" id="XP_056787537.1">
    <property type="nucleotide sequence ID" value="XM_056936738.1"/>
</dbReference>
<dbReference type="PROSITE" id="PS50294">
    <property type="entry name" value="WD_REPEATS_REGION"/>
    <property type="match status" value="1"/>
</dbReference>
<evidence type="ECO:0000256" key="7">
    <source>
        <dbReference type="ARBA" id="ARBA00023239"/>
    </source>
</evidence>
<evidence type="ECO:0000256" key="4">
    <source>
        <dbReference type="ARBA" id="ARBA00022737"/>
    </source>
</evidence>
<protein>
    <recommendedName>
        <fullName evidence="17">Minichromosome loss protein Mcl1 middle region domain-containing protein</fullName>
    </recommendedName>
</protein>
<dbReference type="InterPro" id="IPR022100">
    <property type="entry name" value="WDHD1/CFT4_beta-prop_2nd"/>
</dbReference>
<evidence type="ECO:0000256" key="9">
    <source>
        <dbReference type="SAM" id="MobiDB-lite"/>
    </source>
</evidence>
<accession>A0A9X0BNQ7</accession>
<keyword evidence="5" id="KW-0408">Iron</keyword>
<dbReference type="InterPro" id="IPR000581">
    <property type="entry name" value="ILV_EDD_N"/>
</dbReference>
<evidence type="ECO:0000256" key="8">
    <source>
        <dbReference type="PROSITE-ProRule" id="PRU00221"/>
    </source>
</evidence>
<feature type="repeat" description="WD" evidence="8">
    <location>
        <begin position="597"/>
        <end position="638"/>
    </location>
</feature>
<evidence type="ECO:0000259" key="13">
    <source>
        <dbReference type="Pfam" id="PF24817"/>
    </source>
</evidence>